<dbReference type="EMBL" id="CP159578">
    <property type="protein sequence ID" value="XCJ79076.1"/>
    <property type="molecule type" value="Genomic_DNA"/>
</dbReference>
<organism evidence="2">
    <name type="scientific">Salinicola endophyticus</name>
    <dbReference type="NCBI Taxonomy" id="1949083"/>
    <lineage>
        <taxon>Bacteria</taxon>
        <taxon>Pseudomonadati</taxon>
        <taxon>Pseudomonadota</taxon>
        <taxon>Gammaproteobacteria</taxon>
        <taxon>Oceanospirillales</taxon>
        <taxon>Halomonadaceae</taxon>
        <taxon>Salinicola</taxon>
    </lineage>
</organism>
<keyword evidence="1" id="KW-1133">Transmembrane helix</keyword>
<feature type="transmembrane region" description="Helical" evidence="1">
    <location>
        <begin position="53"/>
        <end position="70"/>
    </location>
</feature>
<evidence type="ECO:0008006" key="3">
    <source>
        <dbReference type="Google" id="ProtNLM"/>
    </source>
</evidence>
<evidence type="ECO:0000256" key="1">
    <source>
        <dbReference type="SAM" id="Phobius"/>
    </source>
</evidence>
<keyword evidence="1" id="KW-0472">Membrane</keyword>
<sequence length="165" mass="18087">MAPWFDHLQEAAALCVGLYALLLLCRGNAFPPAAVPAALMLAVAIKSPLLTPTLSLSLGLMLLLAVNVMLRPGVMPAWLASSLPSPGAGAEAAVQVTAHPVRGTLQVFYHSRWFEAILIDPANPPLREGETVYLIRHDNRQAWVSRVRSHTPPDTSSRRWHWRTE</sequence>
<gene>
    <name evidence="2" type="ORF">ABV408_16760</name>
</gene>
<dbReference type="RefSeq" id="WP_353980031.1">
    <property type="nucleotide sequence ID" value="NZ_CP159578.1"/>
</dbReference>
<reference evidence="2" key="1">
    <citation type="submission" date="2024-06" db="EMBL/GenBank/DDBJ databases">
        <title>Complete genome of Salinicola endophyticus HNIBRBA4755.</title>
        <authorList>
            <person name="Shin S.Y."/>
            <person name="Kang H."/>
            <person name="Song J."/>
        </authorList>
    </citation>
    <scope>NUCLEOTIDE SEQUENCE</scope>
    <source>
        <strain evidence="2">HNIBRBA4755</strain>
    </source>
</reference>
<keyword evidence="1" id="KW-0812">Transmembrane</keyword>
<evidence type="ECO:0000313" key="2">
    <source>
        <dbReference type="EMBL" id="XCJ79076.1"/>
    </source>
</evidence>
<accession>A0AB74U596</accession>
<dbReference type="AlphaFoldDB" id="A0AB74U596"/>
<proteinExistence type="predicted"/>
<name>A0AB74U596_9GAMM</name>
<protein>
    <recommendedName>
        <fullName evidence="3">DUF4131 domain-containing protein</fullName>
    </recommendedName>
</protein>